<proteinExistence type="predicted"/>
<evidence type="ECO:0000313" key="1">
    <source>
        <dbReference type="EMBL" id="GGI19152.1"/>
    </source>
</evidence>
<accession>A0A8J3ARG5</accession>
<dbReference type="AlphaFoldDB" id="A0A8J3ARG5"/>
<evidence type="ECO:0000313" key="2">
    <source>
        <dbReference type="Proteomes" id="UP000642180"/>
    </source>
</evidence>
<dbReference type="EMBL" id="BMDI01000001">
    <property type="protein sequence ID" value="GGI19152.1"/>
    <property type="molecule type" value="Genomic_DNA"/>
</dbReference>
<dbReference type="Gene3D" id="3.40.1350.10">
    <property type="match status" value="1"/>
</dbReference>
<gene>
    <name evidence="1" type="ORF">GCM10008066_17650</name>
</gene>
<dbReference type="GO" id="GO:0003676">
    <property type="term" value="F:nucleic acid binding"/>
    <property type="evidence" value="ECO:0007669"/>
    <property type="project" value="InterPro"/>
</dbReference>
<dbReference type="InterPro" id="IPR011856">
    <property type="entry name" value="tRNA_endonuc-like_dom_sf"/>
</dbReference>
<keyword evidence="2" id="KW-1185">Reference proteome</keyword>
<dbReference type="Proteomes" id="UP000642180">
    <property type="component" value="Unassembled WGS sequence"/>
</dbReference>
<sequence length="335" mass="38786">MLLSINTKTKYAERRRTKRLQSFGFDELALQAVFFRTLDRLFPDDKLILLTQSRAWQEEPDLMAIDKDGNLFIFELKVWESRSDNLLQVLRYGQLFGNAKYADLDSWYRKFNGDSQSLEAVHASRFGVSLPREAFNTKQTFVVITNGLDRRTREAARYWRSCGLDVRPWVYRVYDGAPEEMLLEMSAFRVGDNPYEDLAEGYYILNTNISNTQEDHDDMVANGKAAAYFDPWKFKIERLVRGDVVFLYQSGVGIVGVGEADGQLQKQAYQGDPKHKDEEYFMMLNRFERVSPPLTAAEIKSITGINHRFMSTMFGLDAESGKAVRKFLYEKRRDG</sequence>
<organism evidence="1 2">
    <name type="scientific">Oxalicibacterium faecigallinarum</name>
    <dbReference type="NCBI Taxonomy" id="573741"/>
    <lineage>
        <taxon>Bacteria</taxon>
        <taxon>Pseudomonadati</taxon>
        <taxon>Pseudomonadota</taxon>
        <taxon>Betaproteobacteria</taxon>
        <taxon>Burkholderiales</taxon>
        <taxon>Oxalobacteraceae</taxon>
        <taxon>Oxalicibacterium</taxon>
    </lineage>
</organism>
<reference evidence="2" key="1">
    <citation type="journal article" date="2019" name="Int. J. Syst. Evol. Microbiol.">
        <title>The Global Catalogue of Microorganisms (GCM) 10K type strain sequencing project: providing services to taxonomists for standard genome sequencing and annotation.</title>
        <authorList>
            <consortium name="The Broad Institute Genomics Platform"/>
            <consortium name="The Broad Institute Genome Sequencing Center for Infectious Disease"/>
            <person name="Wu L."/>
            <person name="Ma J."/>
        </authorList>
    </citation>
    <scope>NUCLEOTIDE SEQUENCE [LARGE SCALE GENOMIC DNA]</scope>
    <source>
        <strain evidence="2">CCM 2767</strain>
    </source>
</reference>
<dbReference type="RefSeq" id="WP_188380860.1">
    <property type="nucleotide sequence ID" value="NZ_BMDI01000001.1"/>
</dbReference>
<protein>
    <submittedName>
        <fullName evidence="1">Uncharacterized protein</fullName>
    </submittedName>
</protein>
<comment type="caution">
    <text evidence="1">The sequence shown here is derived from an EMBL/GenBank/DDBJ whole genome shotgun (WGS) entry which is preliminary data.</text>
</comment>
<name>A0A8J3ARG5_9BURK</name>